<comment type="caution">
    <text evidence="2">The sequence shown here is derived from an EMBL/GenBank/DDBJ whole genome shotgun (WGS) entry which is preliminary data.</text>
</comment>
<sequence>MRQDLRQGYSESHMDGMAGPFCLRIACAAKGAQMGVWMKELAGEFDELNELIYVADTETYELLYLNRRGLQVFGLKDPEQIKGRKCYEVLQGRQEPCDFCNNHLLSADTYLEWEIDNELADGHFLLKDRLVDWNGDGRLSRMEIALDVTRSDREKKRLQETLDRERVVLECIKMMHSSPDSDVAIQNTLQVMGEFLHSERTYIFEIYGRLMDNTYEWCAPGISAEINRLKDIPVTDIRRWMSSFQRGECIIIKDLEELKESDPLEYRRLKPQNIRTLVTVPLFENDAVIGFFGVDNPPVGNLENISAVLDILAYFFQSLLLRKRMAERLSQLSFMDGLTGTMNRNAFIRDITPPLKDKGYGRGIVFIDVNGLKETNDKYGHVAGDELLMRTCEKMESVFSDADKYRTGGDEFVIICRGMEKQEFQERAELLREKFRKAGSLAAMGVSWAEEGKTLQEAVDEAENLMYQEKKSFYTSIHQQEIPGRNIKMTEPEGEAEPGGVTDILEEAQVKQLAGEMLRLYFEKQDVKGMLRHMDASCIWTDEEHQRVYGRREAELYFTRLADQYRGCRIEDLQQYSRKLAADTWLCCIWCYVDKPGENGKRIRMPFKDSKIMKKEQNGNFKCYFVHISRMVSAEEAMEEGG</sequence>
<dbReference type="NCBIfam" id="TIGR00254">
    <property type="entry name" value="GGDEF"/>
    <property type="match status" value="1"/>
</dbReference>
<dbReference type="SUPFAM" id="SSF54427">
    <property type="entry name" value="NTF2-like"/>
    <property type="match status" value="1"/>
</dbReference>
<dbReference type="InterPro" id="IPR032710">
    <property type="entry name" value="NTF2-like_dom_sf"/>
</dbReference>
<reference evidence="2" key="1">
    <citation type="submission" date="2018-08" db="EMBL/GenBank/DDBJ databases">
        <title>A genome reference for cultivated species of the human gut microbiota.</title>
        <authorList>
            <person name="Zou Y."/>
            <person name="Xue W."/>
            <person name="Luo G."/>
        </authorList>
    </citation>
    <scope>NUCLEOTIDE SEQUENCE [LARGE SCALE GENOMIC DNA]</scope>
    <source>
        <strain evidence="2">TF05-5AC</strain>
    </source>
</reference>
<dbReference type="EMBL" id="QVLV01000001">
    <property type="protein sequence ID" value="RGE65019.1"/>
    <property type="molecule type" value="Genomic_DNA"/>
</dbReference>
<proteinExistence type="predicted"/>
<dbReference type="PANTHER" id="PTHR45138:SF9">
    <property type="entry name" value="DIGUANYLATE CYCLASE DGCM-RELATED"/>
    <property type="match status" value="1"/>
</dbReference>
<dbReference type="Pfam" id="PF00990">
    <property type="entry name" value="GGDEF"/>
    <property type="match status" value="1"/>
</dbReference>
<gene>
    <name evidence="2" type="ORF">DXC51_01435</name>
</gene>
<dbReference type="CDD" id="cd01949">
    <property type="entry name" value="GGDEF"/>
    <property type="match status" value="1"/>
</dbReference>
<dbReference type="InterPro" id="IPR043128">
    <property type="entry name" value="Rev_trsase/Diguanyl_cyclase"/>
</dbReference>
<dbReference type="SMART" id="SM00267">
    <property type="entry name" value="GGDEF"/>
    <property type="match status" value="1"/>
</dbReference>
<dbReference type="InterPro" id="IPR029016">
    <property type="entry name" value="GAF-like_dom_sf"/>
</dbReference>
<keyword evidence="3" id="KW-1185">Reference proteome</keyword>
<dbReference type="Gene3D" id="3.10.450.50">
    <property type="match status" value="1"/>
</dbReference>
<dbReference type="SUPFAM" id="SSF55073">
    <property type="entry name" value="Nucleotide cyclase"/>
    <property type="match status" value="1"/>
</dbReference>
<dbReference type="PANTHER" id="PTHR45138">
    <property type="entry name" value="REGULATORY COMPONENTS OF SENSORY TRANSDUCTION SYSTEM"/>
    <property type="match status" value="1"/>
</dbReference>
<dbReference type="Proteomes" id="UP000260812">
    <property type="component" value="Unassembled WGS sequence"/>
</dbReference>
<organism evidence="2 3">
    <name type="scientific">Eisenbergiella massiliensis</name>
    <dbReference type="NCBI Taxonomy" id="1720294"/>
    <lineage>
        <taxon>Bacteria</taxon>
        <taxon>Bacillati</taxon>
        <taxon>Bacillota</taxon>
        <taxon>Clostridia</taxon>
        <taxon>Lachnospirales</taxon>
        <taxon>Lachnospiraceae</taxon>
        <taxon>Eisenbergiella</taxon>
    </lineage>
</organism>
<dbReference type="Gene3D" id="3.30.450.40">
    <property type="match status" value="1"/>
</dbReference>
<evidence type="ECO:0000259" key="1">
    <source>
        <dbReference type="PROSITE" id="PS50887"/>
    </source>
</evidence>
<dbReference type="InterPro" id="IPR000160">
    <property type="entry name" value="GGDEF_dom"/>
</dbReference>
<dbReference type="InterPro" id="IPR050469">
    <property type="entry name" value="Diguanylate_Cyclase"/>
</dbReference>
<feature type="domain" description="GGDEF" evidence="1">
    <location>
        <begin position="360"/>
        <end position="492"/>
    </location>
</feature>
<dbReference type="GO" id="GO:0052621">
    <property type="term" value="F:diguanylate cyclase activity"/>
    <property type="evidence" value="ECO:0007669"/>
    <property type="project" value="TreeGrafter"/>
</dbReference>
<evidence type="ECO:0000313" key="2">
    <source>
        <dbReference type="EMBL" id="RGE65019.1"/>
    </source>
</evidence>
<dbReference type="SUPFAM" id="SSF55781">
    <property type="entry name" value="GAF domain-like"/>
    <property type="match status" value="1"/>
</dbReference>
<dbReference type="InterPro" id="IPR029787">
    <property type="entry name" value="Nucleotide_cyclase"/>
</dbReference>
<dbReference type="AlphaFoldDB" id="A0A3E3ID77"/>
<protein>
    <submittedName>
        <fullName evidence="2">Diguanylate cyclase</fullName>
    </submittedName>
</protein>
<dbReference type="PROSITE" id="PS50887">
    <property type="entry name" value="GGDEF"/>
    <property type="match status" value="1"/>
</dbReference>
<accession>A0A3E3ID77</accession>
<evidence type="ECO:0000313" key="3">
    <source>
        <dbReference type="Proteomes" id="UP000260812"/>
    </source>
</evidence>
<dbReference type="Gene3D" id="3.30.70.270">
    <property type="match status" value="1"/>
</dbReference>
<name>A0A3E3ID77_9FIRM</name>